<feature type="region of interest" description="Disordered" evidence="1">
    <location>
        <begin position="702"/>
        <end position="785"/>
    </location>
</feature>
<dbReference type="GO" id="GO:0003723">
    <property type="term" value="F:RNA binding"/>
    <property type="evidence" value="ECO:0007669"/>
    <property type="project" value="TreeGrafter"/>
</dbReference>
<dbReference type="EMBL" id="CAJHUC010000280">
    <property type="protein sequence ID" value="CAD7694902.1"/>
    <property type="molecule type" value="Genomic_DNA"/>
</dbReference>
<feature type="compositionally biased region" description="Basic and acidic residues" evidence="1">
    <location>
        <begin position="716"/>
        <end position="732"/>
    </location>
</feature>
<organism evidence="2 3">
    <name type="scientific">Ostreobium quekettii</name>
    <dbReference type="NCBI Taxonomy" id="121088"/>
    <lineage>
        <taxon>Eukaryota</taxon>
        <taxon>Viridiplantae</taxon>
        <taxon>Chlorophyta</taxon>
        <taxon>core chlorophytes</taxon>
        <taxon>Ulvophyceae</taxon>
        <taxon>TCBD clade</taxon>
        <taxon>Bryopsidales</taxon>
        <taxon>Ostreobineae</taxon>
        <taxon>Ostreobiaceae</taxon>
        <taxon>Ostreobium</taxon>
    </lineage>
</organism>
<feature type="compositionally biased region" description="Acidic residues" evidence="1">
    <location>
        <begin position="738"/>
        <end position="758"/>
    </location>
</feature>
<comment type="caution">
    <text evidence="2">The sequence shown here is derived from an EMBL/GenBank/DDBJ whole genome shotgun (WGS) entry which is preliminary data.</text>
</comment>
<evidence type="ECO:0000256" key="1">
    <source>
        <dbReference type="SAM" id="MobiDB-lite"/>
    </source>
</evidence>
<sequence>MGRRLLLHCFRPGVEPLRQQLLSLSVLCASLECPHLQRPAQDDAGTAWLGLPSWSLPCFQISLPHTLQSWRTMSGGAQHRPLATVVPQAYARQTWNRFSNWRAVQDAVQSIGPSIKPKEIAMAFHALKNMKERPQSEFLNKLASLAIKEVHRMVPRDLAEVLHACAKMGWVDAEVLTAWQKELNDAQILEACTDLEISSIVYSLGKINQQRHKSSGSFGGFNREFLARLGQEAIHAERMESYSSVMLTNILFGLALLGHKDNKVANRLLEQLTKPESLGEMNEQQLSCTLYSMALLGCHGWRALAPLVSTVEQKGPLISSHGLSNVIYSLGKLRFDDKELVTRVLARRLGESGLETFSEQDVSNILHGLANMAIRDTHILEILCKDLQRKGRLAEFTEQGLSTVAFGLSQLKYHHGPTVRAIGAETARRAQSLGDRGLAMLLHSLGSLQFDDHAIVEDLMAEAALAKRVVRYKGQELAGLVRAMGSLRFEDDAIWATLLNECTSPKRLRRLSHQDLAGVLLGCAHAKYREEEYLQPLAHAVLQPGRLQEFGDYGLSIVLFAMCRLHFYHPGLAGAMAEELSRDQRLASVKDYTYADCLWVMANAELKGHRQLGRLVRRLASQQALGNLSGMHLARVLRGLIMMDHRDMPFFKRVKMFLLTDVDEQANGRMLDGDLVDMARSFNRVGLLDEELGIRLKYEPRAQRRPRRTSTDDGDLSTRDAAEEAVDDRMVDDPQSISDEDETSFEEGSPAEDLDEPSEIQVLMREVLESGDAGASRSEVSNPQS</sequence>
<protein>
    <submittedName>
        <fullName evidence="2">Uncharacterized protein</fullName>
    </submittedName>
</protein>
<dbReference type="PANTHER" id="PTHR21228">
    <property type="entry name" value="FAST LEU-RICH DOMAIN-CONTAINING"/>
    <property type="match status" value="1"/>
</dbReference>
<evidence type="ECO:0000313" key="2">
    <source>
        <dbReference type="EMBL" id="CAD7694902.1"/>
    </source>
</evidence>
<dbReference type="Proteomes" id="UP000708148">
    <property type="component" value="Unassembled WGS sequence"/>
</dbReference>
<evidence type="ECO:0000313" key="3">
    <source>
        <dbReference type="Proteomes" id="UP000708148"/>
    </source>
</evidence>
<dbReference type="OrthoDB" id="536711at2759"/>
<keyword evidence="3" id="KW-1185">Reference proteome</keyword>
<reference evidence="2" key="1">
    <citation type="submission" date="2020-12" db="EMBL/GenBank/DDBJ databases">
        <authorList>
            <person name="Iha C."/>
        </authorList>
    </citation>
    <scope>NUCLEOTIDE SEQUENCE</scope>
</reference>
<dbReference type="GO" id="GO:0000963">
    <property type="term" value="P:mitochondrial RNA processing"/>
    <property type="evidence" value="ECO:0007669"/>
    <property type="project" value="TreeGrafter"/>
</dbReference>
<dbReference type="PANTHER" id="PTHR21228:SF40">
    <property type="entry name" value="LD45607P"/>
    <property type="match status" value="1"/>
</dbReference>
<name>A0A8S1IL07_9CHLO</name>
<dbReference type="GO" id="GO:0035770">
    <property type="term" value="C:ribonucleoprotein granule"/>
    <property type="evidence" value="ECO:0007669"/>
    <property type="project" value="TreeGrafter"/>
</dbReference>
<accession>A0A8S1IL07</accession>
<dbReference type="GO" id="GO:0044528">
    <property type="term" value="P:regulation of mitochondrial mRNA stability"/>
    <property type="evidence" value="ECO:0007669"/>
    <property type="project" value="TreeGrafter"/>
</dbReference>
<dbReference type="InterPro" id="IPR050870">
    <property type="entry name" value="FAST_kinase"/>
</dbReference>
<dbReference type="AlphaFoldDB" id="A0A8S1IL07"/>
<gene>
    <name evidence="2" type="ORF">OSTQU699_LOCUS262</name>
</gene>
<dbReference type="GO" id="GO:0005759">
    <property type="term" value="C:mitochondrial matrix"/>
    <property type="evidence" value="ECO:0007669"/>
    <property type="project" value="TreeGrafter"/>
</dbReference>
<proteinExistence type="predicted"/>